<dbReference type="PANTHER" id="PTHR14205">
    <property type="entry name" value="WD-REPEAT PROTEIN"/>
    <property type="match status" value="1"/>
</dbReference>
<keyword evidence="8" id="KW-1185">Reference proteome</keyword>
<dbReference type="SUPFAM" id="SSF50978">
    <property type="entry name" value="WD40 repeat-like"/>
    <property type="match status" value="1"/>
</dbReference>
<dbReference type="PANTHER" id="PTHR14205:SF15">
    <property type="entry name" value="EARP AND GARP COMPLEX-INTERACTING PROTEIN 1"/>
    <property type="match status" value="1"/>
</dbReference>
<dbReference type="InterPro" id="IPR059104">
    <property type="entry name" value="Beta-prop_EIPR1-like"/>
</dbReference>
<dbReference type="EMBL" id="LXWW01000162">
    <property type="protein sequence ID" value="OAO15208.1"/>
    <property type="molecule type" value="Genomic_DNA"/>
</dbReference>
<dbReference type="InterPro" id="IPR040323">
    <property type="entry name" value="EIPR1"/>
</dbReference>
<dbReference type="InterPro" id="IPR015943">
    <property type="entry name" value="WD40/YVTN_repeat-like_dom_sf"/>
</dbReference>
<comment type="similarity">
    <text evidence="1">Belongs to the WD repeat EIPR1 family.</text>
</comment>
<dbReference type="InterPro" id="IPR036322">
    <property type="entry name" value="WD40_repeat_dom_sf"/>
</dbReference>
<feature type="domain" description="EIPR1-like beta-propeller" evidence="6">
    <location>
        <begin position="238"/>
        <end position="350"/>
    </location>
</feature>
<evidence type="ECO:0000256" key="3">
    <source>
        <dbReference type="ARBA" id="ARBA00022737"/>
    </source>
</evidence>
<gene>
    <name evidence="7" type="ORF">AV274_3079</name>
</gene>
<comment type="caution">
    <text evidence="7">The sequence shown here is derived from an EMBL/GenBank/DDBJ whole genome shotgun (WGS) entry which is preliminary data.</text>
</comment>
<dbReference type="GO" id="GO:0016567">
    <property type="term" value="P:protein ubiquitination"/>
    <property type="evidence" value="ECO:0007669"/>
    <property type="project" value="TreeGrafter"/>
</dbReference>
<evidence type="ECO:0000313" key="7">
    <source>
        <dbReference type="EMBL" id="OAO15208.1"/>
    </source>
</evidence>
<dbReference type="OrthoDB" id="196957at2759"/>
<dbReference type="AlphaFoldDB" id="A0A196SDX8"/>
<evidence type="ECO:0000259" key="6">
    <source>
        <dbReference type="Pfam" id="PF23609"/>
    </source>
</evidence>
<feature type="compositionally biased region" description="Basic and acidic residues" evidence="5">
    <location>
        <begin position="129"/>
        <end position="150"/>
    </location>
</feature>
<dbReference type="Gene3D" id="2.130.10.10">
    <property type="entry name" value="YVTN repeat-like/Quinoprotein amine dehydrogenase"/>
    <property type="match status" value="1"/>
</dbReference>
<organism evidence="7 8">
    <name type="scientific">Blastocystis sp. subtype 1 (strain ATCC 50177 / NandII)</name>
    <dbReference type="NCBI Taxonomy" id="478820"/>
    <lineage>
        <taxon>Eukaryota</taxon>
        <taxon>Sar</taxon>
        <taxon>Stramenopiles</taxon>
        <taxon>Bigyra</taxon>
        <taxon>Opalozoa</taxon>
        <taxon>Opalinata</taxon>
        <taxon>Blastocystidae</taxon>
        <taxon>Blastocystis</taxon>
    </lineage>
</organism>
<dbReference type="Proteomes" id="UP000078348">
    <property type="component" value="Unassembled WGS sequence"/>
</dbReference>
<dbReference type="STRING" id="478820.A0A196SDX8"/>
<evidence type="ECO:0000256" key="2">
    <source>
        <dbReference type="ARBA" id="ARBA00022574"/>
    </source>
</evidence>
<proteinExistence type="inferred from homology"/>
<evidence type="ECO:0000256" key="5">
    <source>
        <dbReference type="SAM" id="MobiDB-lite"/>
    </source>
</evidence>
<protein>
    <submittedName>
        <fullName evidence="7">TSSC1-like protein</fullName>
    </submittedName>
</protein>
<accession>A0A196SDX8</accession>
<evidence type="ECO:0000313" key="8">
    <source>
        <dbReference type="Proteomes" id="UP000078348"/>
    </source>
</evidence>
<evidence type="ECO:0000256" key="4">
    <source>
        <dbReference type="PROSITE-ProRule" id="PRU00221"/>
    </source>
</evidence>
<dbReference type="InterPro" id="IPR001680">
    <property type="entry name" value="WD40_rpt"/>
</dbReference>
<dbReference type="PROSITE" id="PS50294">
    <property type="entry name" value="WD_REPEATS_REGION"/>
    <property type="match status" value="2"/>
</dbReference>
<evidence type="ECO:0000256" key="1">
    <source>
        <dbReference type="ARBA" id="ARBA00005672"/>
    </source>
</evidence>
<keyword evidence="2 4" id="KW-0853">WD repeat</keyword>
<keyword evidence="3" id="KW-0677">Repeat</keyword>
<dbReference type="Pfam" id="PF23609">
    <property type="entry name" value="Beta-prop_EIPR1"/>
    <property type="match status" value="1"/>
</dbReference>
<feature type="region of interest" description="Disordered" evidence="5">
    <location>
        <begin position="105"/>
        <end position="168"/>
    </location>
</feature>
<dbReference type="PROSITE" id="PS50082">
    <property type="entry name" value="WD_REPEATS_2"/>
    <property type="match status" value="2"/>
</dbReference>
<dbReference type="SMART" id="SM00320">
    <property type="entry name" value="WD40"/>
    <property type="match status" value="4"/>
</dbReference>
<feature type="repeat" description="WD" evidence="4">
    <location>
        <begin position="273"/>
        <end position="308"/>
    </location>
</feature>
<sequence length="419" mass="46147">MQISTEVYSCKSSTRVVVPLAGDVAANRFLLATANIGERNEIHLVEYNSHNKTVYSECIYKHDGQIFGLSPCPYNPELCFAIIGCDSDTKKGALYRLNNLPCTHASEEKEPESDNAQEAPKQAEVSGENGEKVEGAAKSVDEGDGKKEEKESVEEEESLADDKKNAVPVTQGPTELTLLCSAPRENVITAIWHPGNLEEGTLPHEMVIVYRTGYAGYQVTDEGELKELFFYPLTSPCTAAAWDPLHTHLLAIAEDCDVKVINISDNSVHAEMKRAHADTILCMEYNPNRPSTLCTGGKDGVVTVWHVSHRGLAVEKTLQAHTHWVTSVHFNPLHDQLLLTSSTDSGISVWRLFSVSSAHMREKQHEDKLVMTLGGARTSIYSTCWSAKNPWLYCGSSYEGKLLFGLVPGEEIAVLLDEI</sequence>
<name>A0A196SDX8_BLAHN</name>
<reference evidence="7 8" key="1">
    <citation type="submission" date="2016-05" db="EMBL/GenBank/DDBJ databases">
        <title>Nuclear genome of Blastocystis sp. subtype 1 NandII.</title>
        <authorList>
            <person name="Gentekaki E."/>
            <person name="Curtis B."/>
            <person name="Stairs C."/>
            <person name="Eme L."/>
            <person name="Herman E."/>
            <person name="Klimes V."/>
            <person name="Arias M.C."/>
            <person name="Elias M."/>
            <person name="Hilliou F."/>
            <person name="Klute M."/>
            <person name="Malik S.-B."/>
            <person name="Pightling A."/>
            <person name="Rachubinski R."/>
            <person name="Salas D."/>
            <person name="Schlacht A."/>
            <person name="Suga H."/>
            <person name="Archibald J."/>
            <person name="Ball S.G."/>
            <person name="Clark G."/>
            <person name="Dacks J."/>
            <person name="Van Der Giezen M."/>
            <person name="Tsaousis A."/>
            <person name="Roger A."/>
        </authorList>
    </citation>
    <scope>NUCLEOTIDE SEQUENCE [LARGE SCALE GENOMIC DNA]</scope>
    <source>
        <strain evidence="8">ATCC 50177 / NandII</strain>
    </source>
</reference>
<feature type="repeat" description="WD" evidence="4">
    <location>
        <begin position="318"/>
        <end position="360"/>
    </location>
</feature>